<gene>
    <name evidence="7" type="ORF">FOL47_008287</name>
</gene>
<sequence length="297" mass="33601">MTIISELDVGVGGGGPNGVDQKSERSYKFGFLPESVPKCFGNRQLQADFIKWGLGQDMVIIRFLYDSPANSEDEARFMVNQFFASSEAQRILPHACAGVGSLGSQAKVELDPVSISQTDMSIFHVLTEKRIVNPSTGRIQGRLEEDWEGIPLYDTLREALVCEDSELYEVFSKKARNEWVSLPVPFHATTSTVFLAAMRRELLFKVFWHVVIGGASNQYDEVITPYIEHTKQIFKDLVSVRLAPDGSIICPCRAYRVTGVSGTKLHSNDHPSNYCYVIVDPTMRHLTVWYYQYRPFW</sequence>
<keyword evidence="5" id="KW-0206">Cytoskeleton</keyword>
<evidence type="ECO:0000256" key="6">
    <source>
        <dbReference type="ARBA" id="ARBA00023273"/>
    </source>
</evidence>
<evidence type="ECO:0000256" key="2">
    <source>
        <dbReference type="ARBA" id="ARBA00009205"/>
    </source>
</evidence>
<dbReference type="Proteomes" id="UP000591131">
    <property type="component" value="Unassembled WGS sequence"/>
</dbReference>
<evidence type="ECO:0000256" key="4">
    <source>
        <dbReference type="ARBA" id="ARBA00022490"/>
    </source>
</evidence>
<dbReference type="AlphaFoldDB" id="A0A7J6LF30"/>
<protein>
    <recommendedName>
        <fullName evidence="3">Cilia- and flagella-associated protein 300</fullName>
    </recommendedName>
</protein>
<comment type="similarity">
    <text evidence="2">Belongs to the CFAP300 family.</text>
</comment>
<organism evidence="7 8">
    <name type="scientific">Perkinsus chesapeaki</name>
    <name type="common">Clam parasite</name>
    <name type="synonym">Perkinsus andrewsi</name>
    <dbReference type="NCBI Taxonomy" id="330153"/>
    <lineage>
        <taxon>Eukaryota</taxon>
        <taxon>Sar</taxon>
        <taxon>Alveolata</taxon>
        <taxon>Perkinsozoa</taxon>
        <taxon>Perkinsea</taxon>
        <taxon>Perkinsida</taxon>
        <taxon>Perkinsidae</taxon>
        <taxon>Perkinsus</taxon>
    </lineage>
</organism>
<dbReference type="PANTHER" id="PTHR31078">
    <property type="entry name" value="CILIA- AND FLAGELLA-ASSOCIATED PROTEIN 300"/>
    <property type="match status" value="1"/>
</dbReference>
<keyword evidence="8" id="KW-1185">Reference proteome</keyword>
<dbReference type="Pfam" id="PF14926">
    <property type="entry name" value="CFAP300"/>
    <property type="match status" value="2"/>
</dbReference>
<accession>A0A7J6LF30</accession>
<dbReference type="OrthoDB" id="10259249at2759"/>
<comment type="subcellular location">
    <subcellularLocation>
        <location evidence="1">Cytoplasm</location>
        <location evidence="1">Cytoskeleton</location>
        <location evidence="1">Cilium axoneme</location>
    </subcellularLocation>
</comment>
<dbReference type="GO" id="GO:0005930">
    <property type="term" value="C:axoneme"/>
    <property type="evidence" value="ECO:0007669"/>
    <property type="project" value="UniProtKB-SubCell"/>
</dbReference>
<evidence type="ECO:0000256" key="5">
    <source>
        <dbReference type="ARBA" id="ARBA00023212"/>
    </source>
</evidence>
<dbReference type="PANTHER" id="PTHR31078:SF1">
    <property type="entry name" value="CILIA- AND FLAGELLA-ASSOCIATED PROTEIN 300"/>
    <property type="match status" value="1"/>
</dbReference>
<evidence type="ECO:0000256" key="3">
    <source>
        <dbReference type="ARBA" id="ARBA00022174"/>
    </source>
</evidence>
<keyword evidence="6" id="KW-0966">Cell projection</keyword>
<evidence type="ECO:0000313" key="8">
    <source>
        <dbReference type="Proteomes" id="UP000591131"/>
    </source>
</evidence>
<dbReference type="InterPro" id="IPR029416">
    <property type="entry name" value="CFAP300"/>
</dbReference>
<dbReference type="EMBL" id="JAAPAO010000520">
    <property type="protein sequence ID" value="KAF4657864.1"/>
    <property type="molecule type" value="Genomic_DNA"/>
</dbReference>
<reference evidence="7 8" key="1">
    <citation type="submission" date="2020-04" db="EMBL/GenBank/DDBJ databases">
        <title>Perkinsus chesapeaki whole genome sequence.</title>
        <authorList>
            <person name="Bogema D.R."/>
        </authorList>
    </citation>
    <scope>NUCLEOTIDE SEQUENCE [LARGE SCALE GENOMIC DNA]</scope>
    <source>
        <strain evidence="7">ATCC PRA-425</strain>
    </source>
</reference>
<proteinExistence type="inferred from homology"/>
<evidence type="ECO:0000256" key="1">
    <source>
        <dbReference type="ARBA" id="ARBA00004430"/>
    </source>
</evidence>
<name>A0A7J6LF30_PERCH</name>
<comment type="caution">
    <text evidence="7">The sequence shown here is derived from an EMBL/GenBank/DDBJ whole genome shotgun (WGS) entry which is preliminary data.</text>
</comment>
<evidence type="ECO:0000313" key="7">
    <source>
        <dbReference type="EMBL" id="KAF4657864.1"/>
    </source>
</evidence>
<keyword evidence="4" id="KW-0963">Cytoplasm</keyword>